<dbReference type="Proteomes" id="UP000051952">
    <property type="component" value="Unassembled WGS sequence"/>
</dbReference>
<feature type="non-terminal residue" evidence="1">
    <location>
        <position position="139"/>
    </location>
</feature>
<gene>
    <name evidence="1" type="ORF">BSAL_06890</name>
</gene>
<dbReference type="VEuPathDB" id="TriTrypDB:BSAL_06890"/>
<evidence type="ECO:0000313" key="2">
    <source>
        <dbReference type="Proteomes" id="UP000051952"/>
    </source>
</evidence>
<dbReference type="EMBL" id="CYKH01001382">
    <property type="protein sequence ID" value="CUG86742.1"/>
    <property type="molecule type" value="Genomic_DNA"/>
</dbReference>
<name>A0A0S4J6C0_BODSA</name>
<keyword evidence="2" id="KW-1185">Reference proteome</keyword>
<reference evidence="2" key="1">
    <citation type="submission" date="2015-09" db="EMBL/GenBank/DDBJ databases">
        <authorList>
            <consortium name="Pathogen Informatics"/>
        </authorList>
    </citation>
    <scope>NUCLEOTIDE SEQUENCE [LARGE SCALE GENOMIC DNA]</scope>
    <source>
        <strain evidence="2">Lake Konstanz</strain>
    </source>
</reference>
<sequence length="139" mass="15286">SFFFNMQRVIMKKVLSAVGNVAYNTASWAGLAAGTEQPPYPCAVPWRKIDDLSDTAAIDALAEEIYAAGKDMQQDPAWSIVDYRDPDAAEGGDLFLFTKPHVGPFNFAKATMTLLNCPVEKIIQVMHSEDIADRQRCSA</sequence>
<dbReference type="OrthoDB" id="270061at2759"/>
<feature type="non-terminal residue" evidence="1">
    <location>
        <position position="1"/>
    </location>
</feature>
<evidence type="ECO:0000313" key="1">
    <source>
        <dbReference type="EMBL" id="CUG86742.1"/>
    </source>
</evidence>
<proteinExistence type="predicted"/>
<dbReference type="AlphaFoldDB" id="A0A0S4J6C0"/>
<protein>
    <submittedName>
        <fullName evidence="1">Uncharacterized protein</fullName>
    </submittedName>
</protein>
<organism evidence="1 2">
    <name type="scientific">Bodo saltans</name>
    <name type="common">Flagellated protozoan</name>
    <dbReference type="NCBI Taxonomy" id="75058"/>
    <lineage>
        <taxon>Eukaryota</taxon>
        <taxon>Discoba</taxon>
        <taxon>Euglenozoa</taxon>
        <taxon>Kinetoplastea</taxon>
        <taxon>Metakinetoplastina</taxon>
        <taxon>Eubodonida</taxon>
        <taxon>Bodonidae</taxon>
        <taxon>Bodo</taxon>
    </lineage>
</organism>
<accession>A0A0S4J6C0</accession>